<name>A0A803YB20_MELGA</name>
<dbReference type="GeneTree" id="ENSGT01030000234519"/>
<dbReference type="GO" id="GO:0005667">
    <property type="term" value="C:transcription regulator complex"/>
    <property type="evidence" value="ECO:0007669"/>
    <property type="project" value="TreeGrafter"/>
</dbReference>
<keyword evidence="8" id="KW-1185">Reference proteome</keyword>
<feature type="compositionally biased region" description="Low complexity" evidence="5">
    <location>
        <begin position="15"/>
        <end position="26"/>
    </location>
</feature>
<dbReference type="InParanoid" id="A0A803YB20"/>
<reference evidence="7" key="3">
    <citation type="submission" date="2025-09" db="UniProtKB">
        <authorList>
            <consortium name="Ensembl"/>
        </authorList>
    </citation>
    <scope>IDENTIFICATION</scope>
</reference>
<dbReference type="Ensembl" id="ENSMGAT00000036704.1">
    <property type="protein sequence ID" value="ENSMGAP00000028967.1"/>
    <property type="gene ID" value="ENSMGAG00000019471.1"/>
</dbReference>
<reference evidence="7" key="2">
    <citation type="submission" date="2025-08" db="UniProtKB">
        <authorList>
            <consortium name="Ensembl"/>
        </authorList>
    </citation>
    <scope>IDENTIFICATION</scope>
</reference>
<dbReference type="InterPro" id="IPR005617">
    <property type="entry name" value="Groucho/TLE_N"/>
</dbReference>
<dbReference type="Pfam" id="PF03920">
    <property type="entry name" value="TLE_N"/>
    <property type="match status" value="1"/>
</dbReference>
<organism evidence="7 8">
    <name type="scientific">Meleagris gallopavo</name>
    <name type="common">Wild turkey</name>
    <dbReference type="NCBI Taxonomy" id="9103"/>
    <lineage>
        <taxon>Eukaryota</taxon>
        <taxon>Metazoa</taxon>
        <taxon>Chordata</taxon>
        <taxon>Craniata</taxon>
        <taxon>Vertebrata</taxon>
        <taxon>Euteleostomi</taxon>
        <taxon>Archelosauria</taxon>
        <taxon>Archosauria</taxon>
        <taxon>Dinosauria</taxon>
        <taxon>Saurischia</taxon>
        <taxon>Theropoda</taxon>
        <taxon>Coelurosauria</taxon>
        <taxon>Aves</taxon>
        <taxon>Neognathae</taxon>
        <taxon>Galloanserae</taxon>
        <taxon>Galliformes</taxon>
        <taxon>Phasianidae</taxon>
        <taxon>Meleagridinae</taxon>
        <taxon>Meleagris</taxon>
    </lineage>
</organism>
<comment type="similarity">
    <text evidence="2">Belongs to the WD repeat Groucho/TLE family.</text>
</comment>
<evidence type="ECO:0000313" key="7">
    <source>
        <dbReference type="Ensembl" id="ENSMGAP00000028967.1"/>
    </source>
</evidence>
<keyword evidence="4" id="KW-0175">Coiled coil</keyword>
<accession>A0A803YB20</accession>
<evidence type="ECO:0000256" key="5">
    <source>
        <dbReference type="SAM" id="MobiDB-lite"/>
    </source>
</evidence>
<sequence>WHRDSSGMGMVGHLPAPSAPSGPTTPQSLKLTYPETLDRIKEEFQFLQNQYHSLKLECEKLATEKTEIQRHYVMLGYGAAPCDPPYPHNGYFDPK</sequence>
<feature type="region of interest" description="Disordered" evidence="5">
    <location>
        <begin position="1"/>
        <end position="28"/>
    </location>
</feature>
<keyword evidence="3" id="KW-0539">Nucleus</keyword>
<evidence type="ECO:0000313" key="8">
    <source>
        <dbReference type="Proteomes" id="UP000001645"/>
    </source>
</evidence>
<evidence type="ECO:0000256" key="4">
    <source>
        <dbReference type="SAM" id="Coils"/>
    </source>
</evidence>
<evidence type="ECO:0000256" key="1">
    <source>
        <dbReference type="ARBA" id="ARBA00004123"/>
    </source>
</evidence>
<proteinExistence type="inferred from homology"/>
<dbReference type="GO" id="GO:0005634">
    <property type="term" value="C:nucleus"/>
    <property type="evidence" value="ECO:0007669"/>
    <property type="project" value="UniProtKB-SubCell"/>
</dbReference>
<feature type="domain" description="Groucho/TLE N-terminal Q-rich" evidence="6">
    <location>
        <begin position="29"/>
        <end position="74"/>
    </location>
</feature>
<evidence type="ECO:0000256" key="3">
    <source>
        <dbReference type="ARBA" id="ARBA00023242"/>
    </source>
</evidence>
<dbReference type="GO" id="GO:0003714">
    <property type="term" value="F:transcription corepressor activity"/>
    <property type="evidence" value="ECO:0007669"/>
    <property type="project" value="TreeGrafter"/>
</dbReference>
<reference evidence="7" key="1">
    <citation type="journal article" date="2010" name="PLoS Biol.">
        <title>Multi-platform next-generation sequencing of the domestic turkey (Meleagris gallopavo): genome assembly and analysis.</title>
        <authorList>
            <person name="Dalloul R.A."/>
            <person name="Long J.A."/>
            <person name="Zimin A.V."/>
            <person name="Aslam L."/>
            <person name="Beal K."/>
            <person name="Blomberg L.A."/>
            <person name="Bouffard P."/>
            <person name="Burt D.W."/>
            <person name="Crasta O."/>
            <person name="Crooijmans R.P."/>
            <person name="Cooper K."/>
            <person name="Coulombe R.A."/>
            <person name="De S."/>
            <person name="Delany M.E."/>
            <person name="Dodgson J.B."/>
            <person name="Dong J.J."/>
            <person name="Evans C."/>
            <person name="Frederickson K.M."/>
            <person name="Flicek P."/>
            <person name="Florea L."/>
            <person name="Folkerts O."/>
            <person name="Groenen M.A."/>
            <person name="Harkins T.T."/>
            <person name="Herrero J."/>
            <person name="Hoffmann S."/>
            <person name="Megens H.J."/>
            <person name="Jiang A."/>
            <person name="de Jong P."/>
            <person name="Kaiser P."/>
            <person name="Kim H."/>
            <person name="Kim K.W."/>
            <person name="Kim S."/>
            <person name="Langenberger D."/>
            <person name="Lee M.K."/>
            <person name="Lee T."/>
            <person name="Mane S."/>
            <person name="Marcais G."/>
            <person name="Marz M."/>
            <person name="McElroy A.P."/>
            <person name="Modise T."/>
            <person name="Nefedov M."/>
            <person name="Notredame C."/>
            <person name="Paton I.R."/>
            <person name="Payne W.S."/>
            <person name="Pertea G."/>
            <person name="Prickett D."/>
            <person name="Puiu D."/>
            <person name="Qioa D."/>
            <person name="Raineri E."/>
            <person name="Ruffier M."/>
            <person name="Salzberg S.L."/>
            <person name="Schatz M.C."/>
            <person name="Scheuring C."/>
            <person name="Schmidt C.J."/>
            <person name="Schroeder S."/>
            <person name="Searle S.M."/>
            <person name="Smith E.J."/>
            <person name="Smith J."/>
            <person name="Sonstegard T.S."/>
            <person name="Stadler P.F."/>
            <person name="Tafer H."/>
            <person name="Tu Z.J."/>
            <person name="Van Tassell C.P."/>
            <person name="Vilella A.J."/>
            <person name="Williams K.P."/>
            <person name="Yorke J.A."/>
            <person name="Zhang L."/>
            <person name="Zhang H.B."/>
            <person name="Zhang X."/>
            <person name="Zhang Y."/>
            <person name="Reed K.M."/>
        </authorList>
    </citation>
    <scope>NUCLEOTIDE SEQUENCE [LARGE SCALE GENOMIC DNA]</scope>
</reference>
<dbReference type="AlphaFoldDB" id="A0A803YB20"/>
<dbReference type="GO" id="GO:0090090">
    <property type="term" value="P:negative regulation of canonical Wnt signaling pathway"/>
    <property type="evidence" value="ECO:0007669"/>
    <property type="project" value="TreeGrafter"/>
</dbReference>
<dbReference type="Proteomes" id="UP000001645">
    <property type="component" value="Unplaced"/>
</dbReference>
<protein>
    <recommendedName>
        <fullName evidence="6">Groucho/TLE N-terminal Q-rich domain-containing protein</fullName>
    </recommendedName>
</protein>
<dbReference type="PANTHER" id="PTHR10814:SF33">
    <property type="entry name" value="TRANSDUCIN-LIKE ENHANCER PROTEIN 7"/>
    <property type="match status" value="1"/>
</dbReference>
<dbReference type="InterPro" id="IPR009146">
    <property type="entry name" value="Groucho_enhance"/>
</dbReference>
<dbReference type="PANTHER" id="PTHR10814">
    <property type="entry name" value="TRANSDUCIN-LIKE ENHANCER PROTEIN"/>
    <property type="match status" value="1"/>
</dbReference>
<evidence type="ECO:0000256" key="2">
    <source>
        <dbReference type="ARBA" id="ARBA00005969"/>
    </source>
</evidence>
<feature type="coiled-coil region" evidence="4">
    <location>
        <begin position="37"/>
        <end position="64"/>
    </location>
</feature>
<comment type="subcellular location">
    <subcellularLocation>
        <location evidence="1">Nucleus</location>
    </subcellularLocation>
</comment>
<evidence type="ECO:0000259" key="6">
    <source>
        <dbReference type="Pfam" id="PF03920"/>
    </source>
</evidence>